<dbReference type="Pfam" id="PF13263">
    <property type="entry name" value="PHP_C"/>
    <property type="match status" value="1"/>
</dbReference>
<name>A0A2M7DL18_9BACT</name>
<evidence type="ECO:0000313" key="2">
    <source>
        <dbReference type="Proteomes" id="UP000228896"/>
    </source>
</evidence>
<accession>A0A2M7DL18</accession>
<organism evidence="1 2">
    <name type="scientific">Candidatus Falkowbacteria bacterium CG02_land_8_20_14_3_00_36_14</name>
    <dbReference type="NCBI Taxonomy" id="1974560"/>
    <lineage>
        <taxon>Bacteria</taxon>
        <taxon>Candidatus Falkowiibacteriota</taxon>
    </lineage>
</organism>
<dbReference type="AlphaFoldDB" id="A0A2M7DL18"/>
<dbReference type="SUPFAM" id="SSF89550">
    <property type="entry name" value="PHP domain-like"/>
    <property type="match status" value="1"/>
</dbReference>
<gene>
    <name evidence="1" type="ORF">COS18_05000</name>
</gene>
<dbReference type="EMBL" id="PETS01000129">
    <property type="protein sequence ID" value="PIV50465.1"/>
    <property type="molecule type" value="Genomic_DNA"/>
</dbReference>
<dbReference type="InterPro" id="IPR016195">
    <property type="entry name" value="Pol/histidinol_Pase-like"/>
</dbReference>
<dbReference type="Proteomes" id="UP000228896">
    <property type="component" value="Unassembled WGS sequence"/>
</dbReference>
<evidence type="ECO:0000313" key="1">
    <source>
        <dbReference type="EMBL" id="PIV50465.1"/>
    </source>
</evidence>
<comment type="caution">
    <text evidence="1">The sequence shown here is derived from an EMBL/GenBank/DDBJ whole genome shotgun (WGS) entry which is preliminary data.</text>
</comment>
<dbReference type="Gene3D" id="3.20.20.140">
    <property type="entry name" value="Metal-dependent hydrolases"/>
    <property type="match status" value="1"/>
</dbReference>
<reference evidence="2" key="1">
    <citation type="submission" date="2017-09" db="EMBL/GenBank/DDBJ databases">
        <title>Depth-based differentiation of microbial function through sediment-hosted aquifers and enrichment of novel symbionts in the deep terrestrial subsurface.</title>
        <authorList>
            <person name="Probst A.J."/>
            <person name="Ladd B."/>
            <person name="Jarett J.K."/>
            <person name="Geller-Mcgrath D.E."/>
            <person name="Sieber C.M.K."/>
            <person name="Emerson J.B."/>
            <person name="Anantharaman K."/>
            <person name="Thomas B.C."/>
            <person name="Malmstrom R."/>
            <person name="Stieglmeier M."/>
            <person name="Klingl A."/>
            <person name="Woyke T."/>
            <person name="Ryan C.M."/>
            <person name="Banfield J.F."/>
        </authorList>
    </citation>
    <scope>NUCLEOTIDE SEQUENCE [LARGE SCALE GENOMIC DNA]</scope>
</reference>
<evidence type="ECO:0008006" key="3">
    <source>
        <dbReference type="Google" id="ProtNLM"/>
    </source>
</evidence>
<sequence>MLYKANLHSHTSEDAVEGFKINYCIFDLINKAKDFDFKVLALTGHEKFIYRESYGSYAKARGILLIPGIELKFRHWLFLSYHVLVLNCGREINEVKNMQMLKAYKKNNPHVFIIAPHPNFGLMQSMGIKKLVSNINLFDAIEHSWYYSKRINKNNKASQIAKKFNKPFIATSDIHNLKYLNTDYTMIESADLDKESIFKAIKNNNFYNISSDKKTFELFLYIILDRIKFFLLYPFIIKFKK</sequence>
<dbReference type="CDD" id="cd07432">
    <property type="entry name" value="PHP_HisPPase"/>
    <property type="match status" value="1"/>
</dbReference>
<proteinExistence type="predicted"/>
<protein>
    <recommendedName>
        <fullName evidence="3">Polymerase/histidinol phosphatase N-terminal domain-containing protein</fullName>
    </recommendedName>
</protein>